<proteinExistence type="predicted"/>
<evidence type="ECO:0000313" key="2">
    <source>
        <dbReference type="EMBL" id="HDP15898.1"/>
    </source>
</evidence>
<dbReference type="AlphaFoldDB" id="A0A7C1CH79"/>
<keyword evidence="1" id="KW-1133">Transmembrane helix</keyword>
<accession>A0A7C1CH79</accession>
<reference evidence="2" key="1">
    <citation type="journal article" date="2020" name="mSystems">
        <title>Genome- and Community-Level Interaction Insights into Carbon Utilization and Element Cycling Functions of Hydrothermarchaeota in Hydrothermal Sediment.</title>
        <authorList>
            <person name="Zhou Z."/>
            <person name="Liu Y."/>
            <person name="Xu W."/>
            <person name="Pan J."/>
            <person name="Luo Z.H."/>
            <person name="Li M."/>
        </authorList>
    </citation>
    <scope>NUCLEOTIDE SEQUENCE [LARGE SCALE GENOMIC DNA]</scope>
    <source>
        <strain evidence="2">SpSt-116</strain>
    </source>
</reference>
<gene>
    <name evidence="2" type="ORF">ENN26_09035</name>
</gene>
<name>A0A7C1CH79_9CREN</name>
<evidence type="ECO:0000256" key="1">
    <source>
        <dbReference type="SAM" id="Phobius"/>
    </source>
</evidence>
<sequence>MNDKSSQKSRDTFRKTRDLTFLGAFLGFVGSFMDITTTFYALHYVQGAREMHPLNCQIEVAQMISRPETATLWGIIHVSMPFLLFFLAELLVRKLKTREAVYLYLAPVTYAILTWAAVINNLFIIFHR</sequence>
<protein>
    <recommendedName>
        <fullName evidence="3">DUF5658 domain-containing protein</fullName>
    </recommendedName>
</protein>
<keyword evidence="1" id="KW-0472">Membrane</keyword>
<feature type="transmembrane region" description="Helical" evidence="1">
    <location>
        <begin position="72"/>
        <end position="92"/>
    </location>
</feature>
<dbReference type="EMBL" id="DSAY01000168">
    <property type="protein sequence ID" value="HDP15898.1"/>
    <property type="molecule type" value="Genomic_DNA"/>
</dbReference>
<comment type="caution">
    <text evidence="2">The sequence shown here is derived from an EMBL/GenBank/DDBJ whole genome shotgun (WGS) entry which is preliminary data.</text>
</comment>
<keyword evidence="1" id="KW-0812">Transmembrane</keyword>
<feature type="transmembrane region" description="Helical" evidence="1">
    <location>
        <begin position="21"/>
        <end position="42"/>
    </location>
</feature>
<feature type="transmembrane region" description="Helical" evidence="1">
    <location>
        <begin position="104"/>
        <end position="126"/>
    </location>
</feature>
<organism evidence="2">
    <name type="scientific">Thermofilum adornatum</name>
    <dbReference type="NCBI Taxonomy" id="1365176"/>
    <lineage>
        <taxon>Archaea</taxon>
        <taxon>Thermoproteota</taxon>
        <taxon>Thermoprotei</taxon>
        <taxon>Thermofilales</taxon>
        <taxon>Thermofilaceae</taxon>
        <taxon>Thermofilum</taxon>
    </lineage>
</organism>
<evidence type="ECO:0008006" key="3">
    <source>
        <dbReference type="Google" id="ProtNLM"/>
    </source>
</evidence>